<feature type="transmembrane region" description="Helical" evidence="1">
    <location>
        <begin position="101"/>
        <end position="119"/>
    </location>
</feature>
<keyword evidence="3" id="KW-1185">Reference proteome</keyword>
<dbReference type="OrthoDB" id="2610916at2"/>
<evidence type="ECO:0000313" key="3">
    <source>
        <dbReference type="Proteomes" id="UP000074108"/>
    </source>
</evidence>
<protein>
    <submittedName>
        <fullName evidence="2">Uncharacterized protein</fullName>
    </submittedName>
</protein>
<name>A0A147KCK9_9BACI</name>
<evidence type="ECO:0000256" key="1">
    <source>
        <dbReference type="SAM" id="Phobius"/>
    </source>
</evidence>
<comment type="caution">
    <text evidence="2">The sequence shown here is derived from an EMBL/GenBank/DDBJ whole genome shotgun (WGS) entry which is preliminary data.</text>
</comment>
<gene>
    <name evidence="2" type="ORF">Q75_00215</name>
</gene>
<reference evidence="2 3" key="1">
    <citation type="journal article" date="2016" name="Front. Microbiol.">
        <title>Microevolution Analysis of Bacillus coahuilensis Unveils Differences in Phosphorus Acquisition Strategies and Their Regulation.</title>
        <authorList>
            <person name="Gomez-Lunar Z."/>
            <person name="Hernandez-Gonzalez I."/>
            <person name="Rodriguez-Torres M.D."/>
            <person name="Souza V."/>
            <person name="Olmedo-Alvarez G."/>
        </authorList>
    </citation>
    <scope>NUCLEOTIDE SEQUENCE [LARGE SCALE GENOMIC DNA]</scope>
    <source>
        <strain evidence="3">p1.1.43</strain>
    </source>
</reference>
<keyword evidence="1" id="KW-1133">Transmembrane helix</keyword>
<dbReference type="AlphaFoldDB" id="A0A147KCK9"/>
<feature type="transmembrane region" description="Helical" evidence="1">
    <location>
        <begin position="12"/>
        <end position="31"/>
    </location>
</feature>
<sequence>MIIHLRQSFTQAALGSIIWVFLLGTVAYNGLNIPFHYVWNLIGIGLISGIIFGIIYPYLWGYSTFKAQTNIILSTLINSFGGLLAVYLFSTDMFHFIKNYTIVFILLTLVGHIIGFYFYSKYQNKKLADSLNHFPKK</sequence>
<keyword evidence="1" id="KW-0812">Transmembrane</keyword>
<dbReference type="Proteomes" id="UP000074108">
    <property type="component" value="Unassembled WGS sequence"/>
</dbReference>
<accession>A0A147KCK9</accession>
<feature type="transmembrane region" description="Helical" evidence="1">
    <location>
        <begin position="71"/>
        <end position="89"/>
    </location>
</feature>
<dbReference type="RefSeq" id="WP_059349934.1">
    <property type="nucleotide sequence ID" value="NZ_LDYG01000001.1"/>
</dbReference>
<keyword evidence="1" id="KW-0472">Membrane</keyword>
<feature type="transmembrane region" description="Helical" evidence="1">
    <location>
        <begin position="37"/>
        <end position="59"/>
    </location>
</feature>
<dbReference type="EMBL" id="LDYG01000001">
    <property type="protein sequence ID" value="KUP09389.1"/>
    <property type="molecule type" value="Genomic_DNA"/>
</dbReference>
<dbReference type="PATRIC" id="fig|1150625.3.peg.43"/>
<proteinExistence type="predicted"/>
<organism evidence="2 3">
    <name type="scientific">Bacillus coahuilensis p1.1.43</name>
    <dbReference type="NCBI Taxonomy" id="1150625"/>
    <lineage>
        <taxon>Bacteria</taxon>
        <taxon>Bacillati</taxon>
        <taxon>Bacillota</taxon>
        <taxon>Bacilli</taxon>
        <taxon>Bacillales</taxon>
        <taxon>Bacillaceae</taxon>
        <taxon>Bacillus</taxon>
    </lineage>
</organism>
<evidence type="ECO:0000313" key="2">
    <source>
        <dbReference type="EMBL" id="KUP09389.1"/>
    </source>
</evidence>